<comment type="cofactor">
    <cofactor evidence="1">
        <name>Zn(2+)</name>
        <dbReference type="ChEBI" id="CHEBI:29105"/>
    </cofactor>
</comment>
<comment type="similarity">
    <text evidence="3">Belongs to the peptidase M1 family.</text>
</comment>
<evidence type="ECO:0000256" key="14">
    <source>
        <dbReference type="ARBA" id="ARBA00023288"/>
    </source>
</evidence>
<dbReference type="GO" id="GO:0005615">
    <property type="term" value="C:extracellular space"/>
    <property type="evidence" value="ECO:0007669"/>
    <property type="project" value="TreeGrafter"/>
</dbReference>
<evidence type="ECO:0000256" key="8">
    <source>
        <dbReference type="ARBA" id="ARBA00022729"/>
    </source>
</evidence>
<dbReference type="GO" id="GO:0005737">
    <property type="term" value="C:cytoplasm"/>
    <property type="evidence" value="ECO:0007669"/>
    <property type="project" value="TreeGrafter"/>
</dbReference>
<gene>
    <name evidence="17" type="primary">LOC108631146</name>
</gene>
<evidence type="ECO:0000313" key="16">
    <source>
        <dbReference type="Proteomes" id="UP000694925"/>
    </source>
</evidence>
<comment type="subcellular location">
    <subcellularLocation>
        <location evidence="2">Cell membrane</location>
        <topology evidence="2">Lipid-anchor</topology>
        <topology evidence="2">GPI-anchor</topology>
    </subcellularLocation>
</comment>
<keyword evidence="14" id="KW-0449">Lipoprotein</keyword>
<proteinExistence type="inferred from homology"/>
<dbReference type="AlphaFoldDB" id="A0AAJ7SBK9"/>
<accession>A0AAJ7SBK9</accession>
<feature type="non-terminal residue" evidence="17">
    <location>
        <position position="1"/>
    </location>
</feature>
<dbReference type="InterPro" id="IPR024571">
    <property type="entry name" value="ERAP1-like_C_dom"/>
</dbReference>
<dbReference type="FunFam" id="2.60.40.1910:FF:000008">
    <property type="entry name" value="Aminopeptidase"/>
    <property type="match status" value="1"/>
</dbReference>
<dbReference type="PANTHER" id="PTHR11533:SF290">
    <property type="entry name" value="AMINOPEPTIDASE"/>
    <property type="match status" value="1"/>
</dbReference>
<evidence type="ECO:0000256" key="5">
    <source>
        <dbReference type="ARBA" id="ARBA00022622"/>
    </source>
</evidence>
<dbReference type="GO" id="GO:0098552">
    <property type="term" value="C:side of membrane"/>
    <property type="evidence" value="ECO:0007669"/>
    <property type="project" value="UniProtKB-KW"/>
</dbReference>
<dbReference type="Gene3D" id="2.60.40.1910">
    <property type="match status" value="1"/>
</dbReference>
<dbReference type="RefSeq" id="XP_026674447.1">
    <property type="nucleotide sequence ID" value="XM_026818646.1"/>
</dbReference>
<feature type="domain" description="ERAP1-like C-terminal" evidence="15">
    <location>
        <begin position="115"/>
        <end position="428"/>
    </location>
</feature>
<dbReference type="Gene3D" id="1.25.50.20">
    <property type="match status" value="1"/>
</dbReference>
<evidence type="ECO:0000256" key="3">
    <source>
        <dbReference type="ARBA" id="ARBA00010136"/>
    </source>
</evidence>
<organism evidence="16 17">
    <name type="scientific">Ceratina calcarata</name>
    <dbReference type="NCBI Taxonomy" id="156304"/>
    <lineage>
        <taxon>Eukaryota</taxon>
        <taxon>Metazoa</taxon>
        <taxon>Ecdysozoa</taxon>
        <taxon>Arthropoda</taxon>
        <taxon>Hexapoda</taxon>
        <taxon>Insecta</taxon>
        <taxon>Pterygota</taxon>
        <taxon>Neoptera</taxon>
        <taxon>Endopterygota</taxon>
        <taxon>Hymenoptera</taxon>
        <taxon>Apocrita</taxon>
        <taxon>Aculeata</taxon>
        <taxon>Apoidea</taxon>
        <taxon>Anthophila</taxon>
        <taxon>Apidae</taxon>
        <taxon>Ceratina</taxon>
        <taxon>Zadontomerus</taxon>
    </lineage>
</organism>
<sequence>NHEAATPVDLYRNLQKSVNKFGKLRVNASIEDVMETWANNPGYPLVSVVKNSGNLVVSQEHFHLNRRNQSSAEWWIPLSFVAEKHANFFETAPSHWLRPGVRHLIIEDAAPDDDWVILNARQIGYYRVNYDRENWQRLTRYLNSEDFYKIDKLNRAALIDDAFNLARAGYLDYAIPFDLCRYLTRERDYEPWVAAINNFKFVNKMLDISNVATPVPRLQAAFQKYAVDLLENIYRQLNFTESADEDLTTKLKKEIILSISCLFHNRDCLNTTLNIFSRWSRYSNESIPRDVKSFILCEGFRHMPGEWSTAMERYLKTDLQTEQELLLQAFGCTWDPSQIRELVTLAISNDYNKHVRTQQRIIAMNAVIDGNGWNVDFVLELVQKHLRLIITERGYDFLSKVITSIGNAMKADYQVQTLRAFIHNNSESLGPSLSSAEKAIYVVSENAEWVRKYKPNIAKYFQIGV</sequence>
<dbReference type="Pfam" id="PF11838">
    <property type="entry name" value="ERAP1_C"/>
    <property type="match status" value="1"/>
</dbReference>
<keyword evidence="13" id="KW-0325">Glycoprotein</keyword>
<keyword evidence="16" id="KW-1185">Reference proteome</keyword>
<keyword evidence="8" id="KW-0732">Signal</keyword>
<evidence type="ECO:0000256" key="9">
    <source>
        <dbReference type="ARBA" id="ARBA00022801"/>
    </source>
</evidence>
<dbReference type="GO" id="GO:0070006">
    <property type="term" value="F:metalloaminopeptidase activity"/>
    <property type="evidence" value="ECO:0007669"/>
    <property type="project" value="TreeGrafter"/>
</dbReference>
<evidence type="ECO:0000313" key="17">
    <source>
        <dbReference type="RefSeq" id="XP_026674447.1"/>
    </source>
</evidence>
<evidence type="ECO:0000256" key="6">
    <source>
        <dbReference type="ARBA" id="ARBA00022670"/>
    </source>
</evidence>
<dbReference type="PANTHER" id="PTHR11533">
    <property type="entry name" value="PROTEASE M1 ZINC METALLOPROTEASE"/>
    <property type="match status" value="1"/>
</dbReference>
<keyword evidence="4" id="KW-1003">Cell membrane</keyword>
<keyword evidence="10" id="KW-0862">Zinc</keyword>
<keyword evidence="11" id="KW-0482">Metalloprotease</keyword>
<dbReference type="GeneID" id="108631146"/>
<keyword evidence="12" id="KW-0472">Membrane</keyword>
<evidence type="ECO:0000256" key="12">
    <source>
        <dbReference type="ARBA" id="ARBA00023136"/>
    </source>
</evidence>
<keyword evidence="6" id="KW-0645">Protease</keyword>
<evidence type="ECO:0000256" key="7">
    <source>
        <dbReference type="ARBA" id="ARBA00022723"/>
    </source>
</evidence>
<evidence type="ECO:0000256" key="4">
    <source>
        <dbReference type="ARBA" id="ARBA00022475"/>
    </source>
</evidence>
<evidence type="ECO:0000259" key="15">
    <source>
        <dbReference type="Pfam" id="PF11838"/>
    </source>
</evidence>
<dbReference type="GO" id="GO:0042277">
    <property type="term" value="F:peptide binding"/>
    <property type="evidence" value="ECO:0007669"/>
    <property type="project" value="TreeGrafter"/>
</dbReference>
<name>A0AAJ7SBK9_9HYME</name>
<keyword evidence="7" id="KW-0479">Metal-binding</keyword>
<dbReference type="GO" id="GO:0043171">
    <property type="term" value="P:peptide catabolic process"/>
    <property type="evidence" value="ECO:0007669"/>
    <property type="project" value="TreeGrafter"/>
</dbReference>
<keyword evidence="5" id="KW-0336">GPI-anchor</keyword>
<keyword evidence="9" id="KW-0378">Hydrolase</keyword>
<evidence type="ECO:0000256" key="13">
    <source>
        <dbReference type="ARBA" id="ARBA00023180"/>
    </source>
</evidence>
<dbReference type="GO" id="GO:0006508">
    <property type="term" value="P:proteolysis"/>
    <property type="evidence" value="ECO:0007669"/>
    <property type="project" value="UniProtKB-KW"/>
</dbReference>
<evidence type="ECO:0000256" key="2">
    <source>
        <dbReference type="ARBA" id="ARBA00004609"/>
    </source>
</evidence>
<dbReference type="GO" id="GO:0008270">
    <property type="term" value="F:zinc ion binding"/>
    <property type="evidence" value="ECO:0007669"/>
    <property type="project" value="TreeGrafter"/>
</dbReference>
<dbReference type="InterPro" id="IPR050344">
    <property type="entry name" value="Peptidase_M1_aminopeptidases"/>
</dbReference>
<evidence type="ECO:0000256" key="11">
    <source>
        <dbReference type="ARBA" id="ARBA00023049"/>
    </source>
</evidence>
<protein>
    <submittedName>
        <fullName evidence="17">Aminopeptidase N-like</fullName>
    </submittedName>
</protein>
<reference evidence="17" key="1">
    <citation type="submission" date="2025-08" db="UniProtKB">
        <authorList>
            <consortium name="RefSeq"/>
        </authorList>
    </citation>
    <scope>IDENTIFICATION</scope>
    <source>
        <tissue evidence="17">Whole body</tissue>
    </source>
</reference>
<dbReference type="GO" id="GO:0005886">
    <property type="term" value="C:plasma membrane"/>
    <property type="evidence" value="ECO:0007669"/>
    <property type="project" value="UniProtKB-SubCell"/>
</dbReference>
<evidence type="ECO:0000256" key="1">
    <source>
        <dbReference type="ARBA" id="ARBA00001947"/>
    </source>
</evidence>
<dbReference type="KEGG" id="ccal:108631146"/>
<dbReference type="Proteomes" id="UP000694925">
    <property type="component" value="Unplaced"/>
</dbReference>
<evidence type="ECO:0000256" key="10">
    <source>
        <dbReference type="ARBA" id="ARBA00022833"/>
    </source>
</evidence>